<keyword evidence="4" id="KW-0572">Peptidoglycan-anchor</keyword>
<accession>A0ABU2JPD8</accession>
<dbReference type="InterPro" id="IPR006311">
    <property type="entry name" value="TAT_signal"/>
</dbReference>
<keyword evidence="6" id="KW-0472">Membrane</keyword>
<keyword evidence="3 7" id="KW-0732">Signal</keyword>
<name>A0ABU2JPD8_9ACTN</name>
<reference evidence="10" key="1">
    <citation type="submission" date="2023-07" db="EMBL/GenBank/DDBJ databases">
        <title>30 novel species of actinomycetes from the DSMZ collection.</title>
        <authorList>
            <person name="Nouioui I."/>
        </authorList>
    </citation>
    <scope>NUCLEOTIDE SEQUENCE [LARGE SCALE GENOMIC DNA]</scope>
    <source>
        <strain evidence="10">DSM 44915</strain>
    </source>
</reference>
<feature type="domain" description="Gram-positive cocci surface proteins LPxTG" evidence="8">
    <location>
        <begin position="244"/>
        <end position="279"/>
    </location>
</feature>
<protein>
    <recommendedName>
        <fullName evidence="8">Gram-positive cocci surface proteins LPxTG domain-containing protein</fullName>
    </recommendedName>
</protein>
<keyword evidence="1" id="KW-0134">Cell wall</keyword>
<evidence type="ECO:0000256" key="3">
    <source>
        <dbReference type="ARBA" id="ARBA00022729"/>
    </source>
</evidence>
<evidence type="ECO:0000313" key="10">
    <source>
        <dbReference type="Proteomes" id="UP001183410"/>
    </source>
</evidence>
<evidence type="ECO:0000256" key="4">
    <source>
        <dbReference type="ARBA" id="ARBA00023088"/>
    </source>
</evidence>
<dbReference type="RefSeq" id="WP_311666893.1">
    <property type="nucleotide sequence ID" value="NZ_JAVREO010000005.1"/>
</dbReference>
<keyword evidence="10" id="KW-1185">Reference proteome</keyword>
<dbReference type="InterPro" id="IPR019931">
    <property type="entry name" value="LPXTG_anchor"/>
</dbReference>
<evidence type="ECO:0000256" key="2">
    <source>
        <dbReference type="ARBA" id="ARBA00022525"/>
    </source>
</evidence>
<keyword evidence="6" id="KW-1133">Transmembrane helix</keyword>
<evidence type="ECO:0000256" key="7">
    <source>
        <dbReference type="SAM" id="SignalP"/>
    </source>
</evidence>
<comment type="caution">
    <text evidence="9">The sequence shown here is derived from an EMBL/GenBank/DDBJ whole genome shotgun (WGS) entry which is preliminary data.</text>
</comment>
<sequence length="279" mass="29157">MKRFPRRALATLAAGTVALPALLLAASPAHAAGLPIGPVGSVGELPDCEEFGSSETVSVWLEDIPEEHTSPTAWTEFTYSVHNGGEEPVSDVYTRLEGWYNASDGDDSAFPFELQWYVDGSWRGVPFESDGAGGYFGLIDELPPGESAEAQIRTRALADRPGWFEAWSRVRYYDPQNAGLCWGSERDEDWALVPGAGEAPGEPDPGEEPAEPGTPSEEPNQPGVPSDEPNEPGPQGGSDDAAELAETGGSDALPVAAAVGGAALVAGGGAVLLARRARA</sequence>
<evidence type="ECO:0000256" key="5">
    <source>
        <dbReference type="SAM" id="MobiDB-lite"/>
    </source>
</evidence>
<gene>
    <name evidence="9" type="ORF">RM844_11175</name>
</gene>
<feature type="signal peptide" evidence="7">
    <location>
        <begin position="1"/>
        <end position="31"/>
    </location>
</feature>
<evidence type="ECO:0000256" key="6">
    <source>
        <dbReference type="SAM" id="Phobius"/>
    </source>
</evidence>
<dbReference type="PROSITE" id="PS50847">
    <property type="entry name" value="GRAM_POS_ANCHORING"/>
    <property type="match status" value="1"/>
</dbReference>
<evidence type="ECO:0000313" key="9">
    <source>
        <dbReference type="EMBL" id="MDT0266853.1"/>
    </source>
</evidence>
<dbReference type="PROSITE" id="PS51318">
    <property type="entry name" value="TAT"/>
    <property type="match status" value="1"/>
</dbReference>
<keyword evidence="2" id="KW-0964">Secreted</keyword>
<dbReference type="EMBL" id="JAVREO010000005">
    <property type="protein sequence ID" value="MDT0266853.1"/>
    <property type="molecule type" value="Genomic_DNA"/>
</dbReference>
<feature type="region of interest" description="Disordered" evidence="5">
    <location>
        <begin position="192"/>
        <end position="249"/>
    </location>
</feature>
<evidence type="ECO:0000259" key="8">
    <source>
        <dbReference type="PROSITE" id="PS50847"/>
    </source>
</evidence>
<keyword evidence="6" id="KW-0812">Transmembrane</keyword>
<feature type="transmembrane region" description="Helical" evidence="6">
    <location>
        <begin position="252"/>
        <end position="274"/>
    </location>
</feature>
<dbReference type="Proteomes" id="UP001183410">
    <property type="component" value="Unassembled WGS sequence"/>
</dbReference>
<evidence type="ECO:0000256" key="1">
    <source>
        <dbReference type="ARBA" id="ARBA00022512"/>
    </source>
</evidence>
<organism evidence="9 10">
    <name type="scientific">Streptomyces chisholmiae</name>
    <dbReference type="NCBI Taxonomy" id="3075540"/>
    <lineage>
        <taxon>Bacteria</taxon>
        <taxon>Bacillati</taxon>
        <taxon>Actinomycetota</taxon>
        <taxon>Actinomycetes</taxon>
        <taxon>Kitasatosporales</taxon>
        <taxon>Streptomycetaceae</taxon>
        <taxon>Streptomyces</taxon>
    </lineage>
</organism>
<proteinExistence type="predicted"/>
<feature type="chain" id="PRO_5045095981" description="Gram-positive cocci surface proteins LPxTG domain-containing protein" evidence="7">
    <location>
        <begin position="32"/>
        <end position="279"/>
    </location>
</feature>